<dbReference type="CDD" id="cd00081">
    <property type="entry name" value="Hint"/>
    <property type="match status" value="1"/>
</dbReference>
<dbReference type="eggNOG" id="COG3209">
    <property type="taxonomic scope" value="Bacteria"/>
</dbReference>
<dbReference type="Gene3D" id="2.180.10.10">
    <property type="entry name" value="RHS repeat-associated core"/>
    <property type="match status" value="1"/>
</dbReference>
<sequence>MQHQSPGSPVADVKTTYTPGGTSGVAGFPPHALASSATTGGRTGSASYTYNLDGSMKSRIVNGALTSFSYRADGDLDTVTTATGSSTYIPDADGNTIARRNPDGSTTLYLPGMQAKINAARTGVETTRYYQLGGVQVATRVNKGGVLYVMSDVHGSNQLAVDPVTWSVTRRYLDPYGNPLGAVTGGTWPDDRGFLNKPVNADTGLVDMGAREYDPSTGRFTSVDPILVPDDPQAAHGYVYANNNPMGFSDPTGLMLTVGEGGGSAPSSSPKVAKTTTSGEELWHGGRISTVYAPPAQQPRDFKSGFVKGAGEQFRECVESLDPKNIIAGLQSMVDDPWGAFCSALSSFSHIDQIKAVWDAYQGGDEYVFGEAVGKLAVSVGADLLGKIVGGGAAGLVMSLKSGAKAASNAADAAGDASRASRGLDACPAGAMSFSADTRVLMADGTRKRIDQIREGDQVAAADPETGETGGRAVEATWPHRDDLVTLRTSAGQIVTTEDHPYWNATDSAWEQIQQFNRGDQLLTPDGNRVTVLALDWTTRTDAPAYNLTVTDLHTYNVLTEFGVPVLVHNCGGVEPNDLGKAGEVGAGIGKNNESFPGQSGKDRIPDEFDHMNKVIGEVKNVAYQHLSTQLRDDIAYARKNGYTFNLYVRRNGGTTLSRPLVAELLSINANVIELP</sequence>
<evidence type="ECO:0000259" key="3">
    <source>
        <dbReference type="SMART" id="SM00306"/>
    </source>
</evidence>
<dbReference type="Pfam" id="PF25023">
    <property type="entry name" value="TEN_YD-shell"/>
    <property type="match status" value="1"/>
</dbReference>
<dbReference type="InterPro" id="IPR022385">
    <property type="entry name" value="Rhs_assc_core"/>
</dbReference>
<dbReference type="AlphaFoldDB" id="E6SAA0"/>
<keyword evidence="1" id="KW-0677">Repeat</keyword>
<name>E6SAA0_INTC7</name>
<dbReference type="HOGENOM" id="CLU_406410_0_0_11"/>
<feature type="region of interest" description="Disordered" evidence="2">
    <location>
        <begin position="1"/>
        <end position="22"/>
    </location>
</feature>
<dbReference type="InterPro" id="IPR003587">
    <property type="entry name" value="Hint_dom_N"/>
</dbReference>
<gene>
    <name evidence="4" type="ordered locus">Intca_2847</name>
</gene>
<dbReference type="SUPFAM" id="SSF51294">
    <property type="entry name" value="Hedgehog/intein (Hint) domain"/>
    <property type="match status" value="1"/>
</dbReference>
<dbReference type="KEGG" id="ica:Intca_2847"/>
<proteinExistence type="predicted"/>
<organism evidence="4 5">
    <name type="scientific">Intrasporangium calvum (strain ATCC 23552 / DSM 43043 / JCM 3097 / NBRC 12989 / NCIMB 10167 / NRRL B-3866 / 7 KIP)</name>
    <dbReference type="NCBI Taxonomy" id="710696"/>
    <lineage>
        <taxon>Bacteria</taxon>
        <taxon>Bacillati</taxon>
        <taxon>Actinomycetota</taxon>
        <taxon>Actinomycetes</taxon>
        <taxon>Micrococcales</taxon>
        <taxon>Intrasporangiaceae</taxon>
        <taxon>Intrasporangium</taxon>
    </lineage>
</organism>
<dbReference type="InterPro" id="IPR028903">
    <property type="entry name" value="Tox-REase-7_dom"/>
</dbReference>
<dbReference type="GO" id="GO:0016539">
    <property type="term" value="P:intein-mediated protein splicing"/>
    <property type="evidence" value="ECO:0007669"/>
    <property type="project" value="InterPro"/>
</dbReference>
<dbReference type="PROSITE" id="PS50817">
    <property type="entry name" value="INTEIN_N_TER"/>
    <property type="match status" value="1"/>
</dbReference>
<keyword evidence="5" id="KW-1185">Reference proteome</keyword>
<dbReference type="SMART" id="SM00306">
    <property type="entry name" value="HintN"/>
    <property type="match status" value="1"/>
</dbReference>
<evidence type="ECO:0000256" key="1">
    <source>
        <dbReference type="ARBA" id="ARBA00022737"/>
    </source>
</evidence>
<feature type="domain" description="Hint" evidence="3">
    <location>
        <begin position="431"/>
        <end position="526"/>
    </location>
</feature>
<evidence type="ECO:0000256" key="2">
    <source>
        <dbReference type="SAM" id="MobiDB-lite"/>
    </source>
</evidence>
<reference evidence="4 5" key="1">
    <citation type="journal article" date="2010" name="Stand. Genomic Sci.">
        <title>Complete genome sequence of Intrasporangium calvum type strain (7 KIP).</title>
        <authorList>
            <person name="Del Rio T.G."/>
            <person name="Chertkov O."/>
            <person name="Yasawong M."/>
            <person name="Lucas S."/>
            <person name="Deshpande S."/>
            <person name="Cheng J.F."/>
            <person name="Detter C."/>
            <person name="Tapia R."/>
            <person name="Han C."/>
            <person name="Goodwin L."/>
            <person name="Pitluck S."/>
            <person name="Liolios K."/>
            <person name="Ivanova N."/>
            <person name="Mavromatis K."/>
            <person name="Pati A."/>
            <person name="Chen A."/>
            <person name="Palaniappan K."/>
            <person name="Land M."/>
            <person name="Hauser L."/>
            <person name="Chang Y.J."/>
            <person name="Jeffries C.D."/>
            <person name="Rohde M."/>
            <person name="Pukall R."/>
            <person name="Sikorski J."/>
            <person name="Goker M."/>
            <person name="Woyke T."/>
            <person name="Bristow J."/>
            <person name="Eisen J.A."/>
            <person name="Markowitz V."/>
            <person name="Hugenholtz P."/>
            <person name="Kyrpides N.C."/>
            <person name="Klenk H.P."/>
            <person name="Lapidus A."/>
        </authorList>
    </citation>
    <scope>NUCLEOTIDE SEQUENCE [LARGE SCALE GENOMIC DNA]</scope>
    <source>
        <strain evidence="5">ATCC 23552 / DSM 43043 / JCM 3097 / NBRC 12989 / 7 KIP</strain>
    </source>
</reference>
<protein>
    <submittedName>
        <fullName evidence="4">YD repeat protein</fullName>
    </submittedName>
</protein>
<dbReference type="Pfam" id="PF07591">
    <property type="entry name" value="PT-HINT"/>
    <property type="match status" value="1"/>
</dbReference>
<dbReference type="InterPro" id="IPR050708">
    <property type="entry name" value="T6SS_VgrG/RHS"/>
</dbReference>
<dbReference type="EMBL" id="CP002343">
    <property type="protein sequence ID" value="ADU49348.1"/>
    <property type="molecule type" value="Genomic_DNA"/>
</dbReference>
<dbReference type="InterPro" id="IPR006141">
    <property type="entry name" value="Intein_N"/>
</dbReference>
<dbReference type="Gene3D" id="2.170.16.10">
    <property type="entry name" value="Hedgehog/Intein (Hint) domain"/>
    <property type="match status" value="1"/>
</dbReference>
<dbReference type="NCBIfam" id="TIGR03696">
    <property type="entry name" value="Rhs_assc_core"/>
    <property type="match status" value="1"/>
</dbReference>
<dbReference type="InterPro" id="IPR036844">
    <property type="entry name" value="Hint_dom_sf"/>
</dbReference>
<dbReference type="InterPro" id="IPR030934">
    <property type="entry name" value="Intein_C"/>
</dbReference>
<accession>E6SAA0</accession>
<dbReference type="PANTHER" id="PTHR32305:SF17">
    <property type="entry name" value="TRNA NUCLEASE WAPA"/>
    <property type="match status" value="1"/>
</dbReference>
<dbReference type="Proteomes" id="UP000008914">
    <property type="component" value="Chromosome"/>
</dbReference>
<dbReference type="InterPro" id="IPR056823">
    <property type="entry name" value="TEN-like_YD-shell"/>
</dbReference>
<evidence type="ECO:0000313" key="4">
    <source>
        <dbReference type="EMBL" id="ADU49348.1"/>
    </source>
</evidence>
<dbReference type="Pfam" id="PF15649">
    <property type="entry name" value="Tox-REase-7"/>
    <property type="match status" value="1"/>
</dbReference>
<dbReference type="OrthoDB" id="5150353at2"/>
<dbReference type="PROSITE" id="PS50818">
    <property type="entry name" value="INTEIN_C_TER"/>
    <property type="match status" value="1"/>
</dbReference>
<dbReference type="eggNOG" id="COG1372">
    <property type="taxonomic scope" value="Bacteria"/>
</dbReference>
<dbReference type="STRING" id="710696.Intca_2847"/>
<evidence type="ECO:0000313" key="5">
    <source>
        <dbReference type="Proteomes" id="UP000008914"/>
    </source>
</evidence>
<dbReference type="PANTHER" id="PTHR32305">
    <property type="match status" value="1"/>
</dbReference>